<name>A0A9P6GUV7_9MICR</name>
<feature type="non-terminal residue" evidence="1">
    <location>
        <position position="149"/>
    </location>
</feature>
<gene>
    <name evidence="1" type="ORF">NGRA_3361</name>
</gene>
<sequence length="149" mass="17890">MLEELKKLILDIKLKILVIDFEVAIKNAFRTIFPNVTIKHCLFHFGQAIWRKISSLGLSIFYRQDNLFRFDVRKSLALVFIRHERIPLIYNLIKEEIMVKDYYVIEENGLMINKFFIYFEETYLNMRDLPWCAFESVLNETPLTTNICE</sequence>
<keyword evidence="2" id="KW-1185">Reference proteome</keyword>
<protein>
    <recommendedName>
        <fullName evidence="3">MULE transposase domain-containing protein</fullName>
    </recommendedName>
</protein>
<organism evidence="1 2">
    <name type="scientific">Nosema granulosis</name>
    <dbReference type="NCBI Taxonomy" id="83296"/>
    <lineage>
        <taxon>Eukaryota</taxon>
        <taxon>Fungi</taxon>
        <taxon>Fungi incertae sedis</taxon>
        <taxon>Microsporidia</taxon>
        <taxon>Nosematidae</taxon>
        <taxon>Nosema</taxon>
    </lineage>
</organism>
<comment type="caution">
    <text evidence="1">The sequence shown here is derived from an EMBL/GenBank/DDBJ whole genome shotgun (WGS) entry which is preliminary data.</text>
</comment>
<accession>A0A9P6GUV7</accession>
<dbReference type="EMBL" id="SBJO01000912">
    <property type="protein sequence ID" value="KAF9754353.1"/>
    <property type="molecule type" value="Genomic_DNA"/>
</dbReference>
<reference evidence="1 2" key="1">
    <citation type="journal article" date="2020" name="Genome Biol. Evol.">
        <title>Comparative genomics of strictly vertically transmitted, feminizing microsporidia endosymbionts of amphipod crustaceans.</title>
        <authorList>
            <person name="Cormier A."/>
            <person name="Chebbi M.A."/>
            <person name="Giraud I."/>
            <person name="Wattier R."/>
            <person name="Teixeira M."/>
            <person name="Gilbert C."/>
            <person name="Rigaud T."/>
            <person name="Cordaux R."/>
        </authorList>
    </citation>
    <scope>NUCLEOTIDE SEQUENCE [LARGE SCALE GENOMIC DNA]</scope>
    <source>
        <strain evidence="1 2">Ou3-Ou53</strain>
    </source>
</reference>
<evidence type="ECO:0008006" key="3">
    <source>
        <dbReference type="Google" id="ProtNLM"/>
    </source>
</evidence>
<evidence type="ECO:0000313" key="1">
    <source>
        <dbReference type="EMBL" id="KAF9754353.1"/>
    </source>
</evidence>
<dbReference type="Proteomes" id="UP000740883">
    <property type="component" value="Unassembled WGS sequence"/>
</dbReference>
<proteinExistence type="predicted"/>
<dbReference type="AlphaFoldDB" id="A0A9P6GUV7"/>
<evidence type="ECO:0000313" key="2">
    <source>
        <dbReference type="Proteomes" id="UP000740883"/>
    </source>
</evidence>
<dbReference type="OrthoDB" id="2194573at2759"/>